<dbReference type="SMART" id="SM00327">
    <property type="entry name" value="VWA"/>
    <property type="match status" value="1"/>
</dbReference>
<feature type="region of interest" description="Disordered" evidence="1">
    <location>
        <begin position="599"/>
        <end position="659"/>
    </location>
</feature>
<evidence type="ECO:0000313" key="4">
    <source>
        <dbReference type="EMBL" id="KAL3888724.1"/>
    </source>
</evidence>
<comment type="caution">
    <text evidence="4">The sequence shown here is derived from an EMBL/GenBank/DDBJ whole genome shotgun (WGS) entry which is preliminary data.</text>
</comment>
<feature type="domain" description="VWFA" evidence="2">
    <location>
        <begin position="276"/>
        <end position="445"/>
    </location>
</feature>
<evidence type="ECO:0000313" key="5">
    <source>
        <dbReference type="Proteomes" id="UP001634394"/>
    </source>
</evidence>
<dbReference type="EMBL" id="JBJQND010000001">
    <property type="protein sequence ID" value="KAL3888724.1"/>
    <property type="molecule type" value="Genomic_DNA"/>
</dbReference>
<evidence type="ECO:0000259" key="3">
    <source>
        <dbReference type="PROSITE" id="PS51468"/>
    </source>
</evidence>
<keyword evidence="5" id="KW-1185">Reference proteome</keyword>
<sequence length="763" mass="84795">MYDTKGLISSAGIPVPLKEIYVSVTINGFVADVQSTSLYVNTEESPIEAIFTFPVDDQSAVYKFEADIDGRHLTAECHEKEKAKDLYDDAMASGHTAMLLQEDESAGDIFRCKLGNLPPKAEAKIYTGFATELDLEADGKLNMTLPIILNPRYLPDLGDLSLTEKATCTTANAIPYQLNFQLTVRGTQKIKSILRNNDKLKVEYSEDQRVAQITLDEEFNFDHDIGVNVEYEDCNIPQIILEKGNPNSEGLLKEDVLMVNFFLDPPVQISKTYPGEFIFVIDRSGSMQGEKIRSAKETLLLFLKSLPVNCYFNVIGFGSHFESLFPEGSEKYNEENLKKAEELQGQMEADMGGTDILQPLKHIFKQTPIDNYPRQLFVLTDGEVHNTREVVKLTGSNSQYTRVFTVGIGQGASTTLVRGLAKAGNGKEVFVKDTERLQSKVMSLLQCAMQPVATDVEVILDLTSDVTTIMMPAKIPYFFLGVRQIFYIMLFGTEVVDQSIMCSLTLKGKLLSLPFEYKETFNLQDIIQTGTSAYIHRLTAKAQMKDLQLNDAPKELIVAISRSANVISTHTAFVMVDSEGKLVEGMSVERIVPAPTTVPPLGTFCSKPSPHKSPSVANSAKALSPPPTSISRDAVCTLNSTRSGDSSESDAKKDFEVSEDKSSQRMMDVIRLQTFQGSWHFERELLNLLDADAVNLKLVIPLQNDDVVSTVTVIAWLRKYHSDKRDEWQMLETKALLWLEGLGLPGQPVEDLISSINVSIYSN</sequence>
<proteinExistence type="predicted"/>
<dbReference type="SUPFAM" id="SSF53300">
    <property type="entry name" value="vWA-like"/>
    <property type="match status" value="1"/>
</dbReference>
<feature type="domain" description="VIT" evidence="3">
    <location>
        <begin position="1"/>
        <end position="131"/>
    </location>
</feature>
<dbReference type="InterPro" id="IPR002035">
    <property type="entry name" value="VWF_A"/>
</dbReference>
<dbReference type="PANTHER" id="PTHR45737:SF6">
    <property type="entry name" value="VON WILLEBRAND FACTOR A DOMAIN-CONTAINING PROTEIN 5A"/>
    <property type="match status" value="1"/>
</dbReference>
<dbReference type="Pfam" id="PF13768">
    <property type="entry name" value="VWA_3"/>
    <property type="match status" value="1"/>
</dbReference>
<dbReference type="InterPro" id="IPR013694">
    <property type="entry name" value="VIT"/>
</dbReference>
<protein>
    <recommendedName>
        <fullName evidence="6">von Willebrand factor A domain-containing protein 5A</fullName>
    </recommendedName>
</protein>
<evidence type="ECO:0000256" key="1">
    <source>
        <dbReference type="SAM" id="MobiDB-lite"/>
    </source>
</evidence>
<feature type="compositionally biased region" description="Polar residues" evidence="1">
    <location>
        <begin position="637"/>
        <end position="646"/>
    </location>
</feature>
<feature type="compositionally biased region" description="Basic and acidic residues" evidence="1">
    <location>
        <begin position="649"/>
        <end position="659"/>
    </location>
</feature>
<dbReference type="SMART" id="SM00609">
    <property type="entry name" value="VIT"/>
    <property type="match status" value="1"/>
</dbReference>
<dbReference type="Pfam" id="PF08487">
    <property type="entry name" value="VIT"/>
    <property type="match status" value="1"/>
</dbReference>
<evidence type="ECO:0008006" key="6">
    <source>
        <dbReference type="Google" id="ProtNLM"/>
    </source>
</evidence>
<dbReference type="PROSITE" id="PS51468">
    <property type="entry name" value="VIT"/>
    <property type="match status" value="1"/>
</dbReference>
<dbReference type="AlphaFoldDB" id="A0ABD3XR82"/>
<dbReference type="InterPro" id="IPR036465">
    <property type="entry name" value="vWFA_dom_sf"/>
</dbReference>
<dbReference type="PANTHER" id="PTHR45737">
    <property type="entry name" value="VON WILLEBRAND FACTOR A DOMAIN-CONTAINING PROTEIN 5A"/>
    <property type="match status" value="1"/>
</dbReference>
<dbReference type="PROSITE" id="PS50234">
    <property type="entry name" value="VWFA"/>
    <property type="match status" value="1"/>
</dbReference>
<reference evidence="4 5" key="1">
    <citation type="submission" date="2024-11" db="EMBL/GenBank/DDBJ databases">
        <title>Chromosome-level genome assembly of the freshwater bivalve Anodonta woodiana.</title>
        <authorList>
            <person name="Chen X."/>
        </authorList>
    </citation>
    <scope>NUCLEOTIDE SEQUENCE [LARGE SCALE GENOMIC DNA]</scope>
    <source>
        <strain evidence="4">MN2024</strain>
        <tissue evidence="4">Gills</tissue>
    </source>
</reference>
<organism evidence="4 5">
    <name type="scientific">Sinanodonta woodiana</name>
    <name type="common">Chinese pond mussel</name>
    <name type="synonym">Anodonta woodiana</name>
    <dbReference type="NCBI Taxonomy" id="1069815"/>
    <lineage>
        <taxon>Eukaryota</taxon>
        <taxon>Metazoa</taxon>
        <taxon>Spiralia</taxon>
        <taxon>Lophotrochozoa</taxon>
        <taxon>Mollusca</taxon>
        <taxon>Bivalvia</taxon>
        <taxon>Autobranchia</taxon>
        <taxon>Heteroconchia</taxon>
        <taxon>Palaeoheterodonta</taxon>
        <taxon>Unionida</taxon>
        <taxon>Unionoidea</taxon>
        <taxon>Unionidae</taxon>
        <taxon>Unioninae</taxon>
        <taxon>Sinanodonta</taxon>
    </lineage>
</organism>
<dbReference type="Gene3D" id="3.40.50.410">
    <property type="entry name" value="von Willebrand factor, type A domain"/>
    <property type="match status" value="1"/>
</dbReference>
<name>A0ABD3XR82_SINWO</name>
<accession>A0ABD3XR82</accession>
<dbReference type="Proteomes" id="UP001634394">
    <property type="component" value="Unassembled WGS sequence"/>
</dbReference>
<evidence type="ECO:0000259" key="2">
    <source>
        <dbReference type="PROSITE" id="PS50234"/>
    </source>
</evidence>
<gene>
    <name evidence="4" type="ORF">ACJMK2_001087</name>
</gene>